<comment type="caution">
    <text evidence="3">The sequence shown here is derived from an EMBL/GenBank/DDBJ whole genome shotgun (WGS) entry which is preliminary data.</text>
</comment>
<dbReference type="GO" id="GO:0001667">
    <property type="term" value="P:ameboidal-type cell migration"/>
    <property type="evidence" value="ECO:0007669"/>
    <property type="project" value="UniProtKB-ARBA"/>
</dbReference>
<dbReference type="InterPro" id="IPR027417">
    <property type="entry name" value="P-loop_NTPase"/>
</dbReference>
<dbReference type="GO" id="GO:0035006">
    <property type="term" value="P:melanization defense response"/>
    <property type="evidence" value="ECO:0007669"/>
    <property type="project" value="UniProtKB-ARBA"/>
</dbReference>
<proteinExistence type="predicted"/>
<dbReference type="AlphaFoldDB" id="A0A482VLQ2"/>
<keyword evidence="1" id="KW-0547">Nucleotide-binding</keyword>
<evidence type="ECO:0000256" key="2">
    <source>
        <dbReference type="ARBA" id="ARBA00023134"/>
    </source>
</evidence>
<organism evidence="3 4">
    <name type="scientific">Asbolus verrucosus</name>
    <name type="common">Desert ironclad beetle</name>
    <dbReference type="NCBI Taxonomy" id="1661398"/>
    <lineage>
        <taxon>Eukaryota</taxon>
        <taxon>Metazoa</taxon>
        <taxon>Ecdysozoa</taxon>
        <taxon>Arthropoda</taxon>
        <taxon>Hexapoda</taxon>
        <taxon>Insecta</taxon>
        <taxon>Pterygota</taxon>
        <taxon>Neoptera</taxon>
        <taxon>Endopterygota</taxon>
        <taxon>Coleoptera</taxon>
        <taxon>Polyphaga</taxon>
        <taxon>Cucujiformia</taxon>
        <taxon>Tenebrionidae</taxon>
        <taxon>Pimeliinae</taxon>
        <taxon>Asbolus</taxon>
    </lineage>
</organism>
<dbReference type="GO" id="GO:0005525">
    <property type="term" value="F:GTP binding"/>
    <property type="evidence" value="ECO:0007669"/>
    <property type="project" value="UniProtKB-KW"/>
</dbReference>
<dbReference type="STRING" id="1661398.A0A482VLQ2"/>
<dbReference type="GO" id="GO:0003006">
    <property type="term" value="P:developmental process involved in reproduction"/>
    <property type="evidence" value="ECO:0007669"/>
    <property type="project" value="UniProtKB-ARBA"/>
</dbReference>
<protein>
    <submittedName>
        <fullName evidence="3">Ras-like GTP-binding protein RhoL</fullName>
    </submittedName>
</protein>
<dbReference type="PANTHER" id="PTHR24072">
    <property type="entry name" value="RHO FAMILY GTPASE"/>
    <property type="match status" value="1"/>
</dbReference>
<dbReference type="SUPFAM" id="SSF52540">
    <property type="entry name" value="P-loop containing nucleoside triphosphate hydrolases"/>
    <property type="match status" value="1"/>
</dbReference>
<keyword evidence="4" id="KW-1185">Reference proteome</keyword>
<reference evidence="3 4" key="1">
    <citation type="submission" date="2017-03" db="EMBL/GenBank/DDBJ databases">
        <title>Genome of the blue death feigning beetle - Asbolus verrucosus.</title>
        <authorList>
            <person name="Rider S.D."/>
        </authorList>
    </citation>
    <scope>NUCLEOTIDE SEQUENCE [LARGE SCALE GENOMIC DNA]</scope>
    <source>
        <strain evidence="3">Butters</strain>
        <tissue evidence="3">Head and leg muscle</tissue>
    </source>
</reference>
<dbReference type="InterPro" id="IPR003578">
    <property type="entry name" value="Small_GTPase_Rho"/>
</dbReference>
<dbReference type="PROSITE" id="PS51421">
    <property type="entry name" value="RAS"/>
    <property type="match status" value="1"/>
</dbReference>
<name>A0A482VLQ2_ASBVE</name>
<dbReference type="PROSITE" id="PS51420">
    <property type="entry name" value="RHO"/>
    <property type="match status" value="1"/>
</dbReference>
<dbReference type="Gene3D" id="3.40.50.300">
    <property type="entry name" value="P-loop containing nucleotide triphosphate hydrolases"/>
    <property type="match status" value="1"/>
</dbReference>
<dbReference type="EMBL" id="QDEB01086589">
    <property type="protein sequence ID" value="RZC33715.1"/>
    <property type="molecule type" value="Genomic_DNA"/>
</dbReference>
<dbReference type="SMART" id="SM00174">
    <property type="entry name" value="RHO"/>
    <property type="match status" value="1"/>
</dbReference>
<dbReference type="Proteomes" id="UP000292052">
    <property type="component" value="Unassembled WGS sequence"/>
</dbReference>
<gene>
    <name evidence="3" type="ORF">BDFB_008681</name>
</gene>
<dbReference type="SMART" id="SM00175">
    <property type="entry name" value="RAB"/>
    <property type="match status" value="1"/>
</dbReference>
<evidence type="ECO:0000313" key="3">
    <source>
        <dbReference type="EMBL" id="RZC33715.1"/>
    </source>
</evidence>
<dbReference type="GO" id="GO:0007264">
    <property type="term" value="P:small GTPase-mediated signal transduction"/>
    <property type="evidence" value="ECO:0007669"/>
    <property type="project" value="InterPro"/>
</dbReference>
<dbReference type="GO" id="GO:0035099">
    <property type="term" value="P:hemocyte migration"/>
    <property type="evidence" value="ECO:0007669"/>
    <property type="project" value="UniProtKB-ARBA"/>
</dbReference>
<dbReference type="Pfam" id="PF00071">
    <property type="entry name" value="Ras"/>
    <property type="match status" value="1"/>
</dbReference>
<accession>A0A482VLQ2</accession>
<sequence>MTKYLTLVAVGDRQSKKTELLLRYTGGCKSRRHNEYVVPKYDQVFSVLKPMIWEIFRFQNNVQNIIVDRIPRTVYFMDTESDDDYEILRRDAYEKADCILLCYSIKAKSTFKNVYRKWCLEVRKHTPFVPIVLIGTEAEARGNNSDVVSTEQGENLKLLIGAYAFIECSIENFLGIDDIFIEAVRSTTYPKRKL</sequence>
<evidence type="ECO:0000313" key="4">
    <source>
        <dbReference type="Proteomes" id="UP000292052"/>
    </source>
</evidence>
<dbReference type="InterPro" id="IPR001806">
    <property type="entry name" value="Small_GTPase"/>
</dbReference>
<dbReference type="GO" id="GO:0003924">
    <property type="term" value="F:GTPase activity"/>
    <property type="evidence" value="ECO:0007669"/>
    <property type="project" value="InterPro"/>
</dbReference>
<dbReference type="OrthoDB" id="6726184at2759"/>
<dbReference type="PRINTS" id="PR00449">
    <property type="entry name" value="RASTRNSFRMNG"/>
</dbReference>
<keyword evidence="2" id="KW-0342">GTP-binding</keyword>
<dbReference type="PROSITE" id="PS51419">
    <property type="entry name" value="RAB"/>
    <property type="match status" value="1"/>
</dbReference>
<dbReference type="GO" id="GO:0022412">
    <property type="term" value="P:cellular process involved in reproduction in multicellular organism"/>
    <property type="evidence" value="ECO:0007669"/>
    <property type="project" value="UniProtKB-ARBA"/>
</dbReference>
<evidence type="ECO:0000256" key="1">
    <source>
        <dbReference type="ARBA" id="ARBA00022741"/>
    </source>
</evidence>